<dbReference type="RefSeq" id="WP_135250195.1">
    <property type="nucleotide sequence ID" value="NZ_SMLK01000003.1"/>
</dbReference>
<feature type="region of interest" description="Disordered" evidence="1">
    <location>
        <begin position="208"/>
        <end position="228"/>
    </location>
</feature>
<protein>
    <submittedName>
        <fullName evidence="3">XRE family transcriptional regulator</fullName>
    </submittedName>
</protein>
<dbReference type="InterPro" id="IPR010982">
    <property type="entry name" value="Lambda_DNA-bd_dom_sf"/>
</dbReference>
<name>A0A4Z0BVR7_9BURK</name>
<accession>A0A4Z0BVR7</accession>
<evidence type="ECO:0000313" key="4">
    <source>
        <dbReference type="Proteomes" id="UP000297839"/>
    </source>
</evidence>
<feature type="domain" description="HTH cro/C1-type" evidence="2">
    <location>
        <begin position="13"/>
        <end position="61"/>
    </location>
</feature>
<organism evidence="3 4">
    <name type="scientific">Ramlibacter humi</name>
    <dbReference type="NCBI Taxonomy" id="2530451"/>
    <lineage>
        <taxon>Bacteria</taxon>
        <taxon>Pseudomonadati</taxon>
        <taxon>Pseudomonadota</taxon>
        <taxon>Betaproteobacteria</taxon>
        <taxon>Burkholderiales</taxon>
        <taxon>Comamonadaceae</taxon>
        <taxon>Ramlibacter</taxon>
    </lineage>
</organism>
<dbReference type="SUPFAM" id="SSF47413">
    <property type="entry name" value="lambda repressor-like DNA-binding domains"/>
    <property type="match status" value="1"/>
</dbReference>
<gene>
    <name evidence="3" type="ORF">EZ216_13065</name>
</gene>
<dbReference type="Gene3D" id="1.10.260.40">
    <property type="entry name" value="lambda repressor-like DNA-binding domains"/>
    <property type="match status" value="1"/>
</dbReference>
<dbReference type="CDD" id="cd00093">
    <property type="entry name" value="HTH_XRE"/>
    <property type="match status" value="1"/>
</dbReference>
<dbReference type="EMBL" id="SMLK01000003">
    <property type="protein sequence ID" value="TFZ02099.1"/>
    <property type="molecule type" value="Genomic_DNA"/>
</dbReference>
<reference evidence="3 4" key="1">
    <citation type="submission" date="2019-03" db="EMBL/GenBank/DDBJ databases">
        <title>Ramlibacter sp. 18x22-1, whole genome shotgun sequence.</title>
        <authorList>
            <person name="Zhang X."/>
            <person name="Feng G."/>
            <person name="Zhu H."/>
        </authorList>
    </citation>
    <scope>NUCLEOTIDE SEQUENCE [LARGE SCALE GENOMIC DNA]</scope>
    <source>
        <strain evidence="3 4">18x22-1</strain>
    </source>
</reference>
<dbReference type="PROSITE" id="PS50943">
    <property type="entry name" value="HTH_CROC1"/>
    <property type="match status" value="1"/>
</dbReference>
<sequence>MAQPKKGVSPEQLRQLSKELNLTVAAIAEGTGLSKAYISEFRNETRNLSASQIAQLRAFLDQKCEETGIDFPEDEASDAAGEQLVKGLGGMIQRITRPAILLSEDIPKAQAEKLLDLIESNRLKVGELLASEFKTQGGILFTSGDEISPDTEQKIRDIFGLLALNYLAITILQGRNVVRAVPPDIDVKTLGDWLSRYVTQNSDLAGLLPAEPVKPAEKEPALAEGDEE</sequence>
<dbReference type="Proteomes" id="UP000297839">
    <property type="component" value="Unassembled WGS sequence"/>
</dbReference>
<evidence type="ECO:0000256" key="1">
    <source>
        <dbReference type="SAM" id="MobiDB-lite"/>
    </source>
</evidence>
<evidence type="ECO:0000313" key="3">
    <source>
        <dbReference type="EMBL" id="TFZ02099.1"/>
    </source>
</evidence>
<comment type="caution">
    <text evidence="3">The sequence shown here is derived from an EMBL/GenBank/DDBJ whole genome shotgun (WGS) entry which is preliminary data.</text>
</comment>
<keyword evidence="4" id="KW-1185">Reference proteome</keyword>
<dbReference type="AlphaFoldDB" id="A0A4Z0BVR7"/>
<evidence type="ECO:0000259" key="2">
    <source>
        <dbReference type="PROSITE" id="PS50943"/>
    </source>
</evidence>
<dbReference type="OrthoDB" id="8903599at2"/>
<proteinExistence type="predicted"/>
<dbReference type="GO" id="GO:0003677">
    <property type="term" value="F:DNA binding"/>
    <property type="evidence" value="ECO:0007669"/>
    <property type="project" value="InterPro"/>
</dbReference>
<dbReference type="SMART" id="SM00530">
    <property type="entry name" value="HTH_XRE"/>
    <property type="match status" value="1"/>
</dbReference>
<dbReference type="InterPro" id="IPR001387">
    <property type="entry name" value="Cro/C1-type_HTH"/>
</dbReference>